<evidence type="ECO:0000256" key="6">
    <source>
        <dbReference type="ARBA" id="ARBA00035000"/>
    </source>
</evidence>
<feature type="non-terminal residue" evidence="15">
    <location>
        <position position="1056"/>
    </location>
</feature>
<accession>A0ABM0GKA2</accession>
<dbReference type="GeneID" id="100376806"/>
<proteinExistence type="inferred from homology"/>
<evidence type="ECO:0000256" key="7">
    <source>
        <dbReference type="RuleBase" id="RU364032"/>
    </source>
</evidence>
<organism evidence="14 15">
    <name type="scientific">Saccoglossus kowalevskii</name>
    <name type="common">Acorn worm</name>
    <dbReference type="NCBI Taxonomy" id="10224"/>
    <lineage>
        <taxon>Eukaryota</taxon>
        <taxon>Metazoa</taxon>
        <taxon>Hemichordata</taxon>
        <taxon>Enteropneusta</taxon>
        <taxon>Harrimaniidae</taxon>
        <taxon>Saccoglossus</taxon>
    </lineage>
</organism>
<comment type="similarity">
    <text evidence="2 7">Belongs to the NRAP family.</text>
</comment>
<feature type="domain" description="Nrap protein" evidence="12">
    <location>
        <begin position="640"/>
        <end position="838"/>
    </location>
</feature>
<feature type="region of interest" description="Disordered" evidence="8">
    <location>
        <begin position="1"/>
        <end position="42"/>
    </location>
</feature>
<feature type="domain" description="Nrap protein" evidence="10">
    <location>
        <begin position="306"/>
        <end position="445"/>
    </location>
</feature>
<reference evidence="15" key="1">
    <citation type="submission" date="2025-08" db="UniProtKB">
        <authorList>
            <consortium name="RefSeq"/>
        </authorList>
    </citation>
    <scope>IDENTIFICATION</scope>
    <source>
        <tissue evidence="15">Testes</tissue>
    </source>
</reference>
<dbReference type="InterPro" id="IPR035370">
    <property type="entry name" value="Nrap_D5"/>
</dbReference>
<evidence type="ECO:0000256" key="4">
    <source>
        <dbReference type="ARBA" id="ARBA00022884"/>
    </source>
</evidence>
<evidence type="ECO:0000256" key="2">
    <source>
        <dbReference type="ARBA" id="ARBA00006674"/>
    </source>
</evidence>
<keyword evidence="5 7" id="KW-0539">Nucleus</keyword>
<feature type="domain" description="Nrap protein" evidence="11">
    <location>
        <begin position="449"/>
        <end position="609"/>
    </location>
</feature>
<dbReference type="Proteomes" id="UP000694865">
    <property type="component" value="Unplaced"/>
</dbReference>
<gene>
    <name evidence="15" type="primary">NOL6</name>
</gene>
<evidence type="ECO:0000259" key="12">
    <source>
        <dbReference type="Pfam" id="PF17405"/>
    </source>
</evidence>
<evidence type="ECO:0000259" key="9">
    <source>
        <dbReference type="Pfam" id="PF03813"/>
    </source>
</evidence>
<dbReference type="Pfam" id="PF17405">
    <property type="entry name" value="Nrap_D4"/>
    <property type="match status" value="1"/>
</dbReference>
<dbReference type="Gene3D" id="1.10.1410.10">
    <property type="match status" value="3"/>
</dbReference>
<evidence type="ECO:0000256" key="1">
    <source>
        <dbReference type="ARBA" id="ARBA00004604"/>
    </source>
</evidence>
<dbReference type="Pfam" id="PF17404">
    <property type="entry name" value="Nrap_D3"/>
    <property type="match status" value="1"/>
</dbReference>
<evidence type="ECO:0000259" key="10">
    <source>
        <dbReference type="Pfam" id="PF17403"/>
    </source>
</evidence>
<evidence type="ECO:0000256" key="3">
    <source>
        <dbReference type="ARBA" id="ARBA00016437"/>
    </source>
</evidence>
<dbReference type="Pfam" id="PF17406">
    <property type="entry name" value="Nrap_D5"/>
    <property type="match status" value="1"/>
</dbReference>
<dbReference type="InterPro" id="IPR035368">
    <property type="entry name" value="Nrap_D3"/>
</dbReference>
<name>A0ABM0GKA2_SACKO</name>
<evidence type="ECO:0000259" key="11">
    <source>
        <dbReference type="Pfam" id="PF17404"/>
    </source>
</evidence>
<feature type="domain" description="Nrap protein" evidence="9">
    <location>
        <begin position="164"/>
        <end position="296"/>
    </location>
</feature>
<feature type="compositionally biased region" description="Basic and acidic residues" evidence="8">
    <location>
        <begin position="1"/>
        <end position="11"/>
    </location>
</feature>
<evidence type="ECO:0000313" key="15">
    <source>
        <dbReference type="RefSeq" id="XP_002731732.1"/>
    </source>
</evidence>
<dbReference type="Pfam" id="PF03813">
    <property type="entry name" value="Nrap"/>
    <property type="match status" value="1"/>
</dbReference>
<dbReference type="PANTHER" id="PTHR17972:SF0">
    <property type="entry name" value="NUCLEOLAR PROTEIN 6"/>
    <property type="match status" value="1"/>
</dbReference>
<evidence type="ECO:0000256" key="8">
    <source>
        <dbReference type="SAM" id="MobiDB-lite"/>
    </source>
</evidence>
<dbReference type="PANTHER" id="PTHR17972">
    <property type="entry name" value="NUCLEOLAR RNA-ASSOCIATED PROTEIN"/>
    <property type="match status" value="1"/>
</dbReference>
<comment type="function">
    <text evidence="6">Part of the small subunit (SSU) processome, first precursor of the small eukaryotic ribosomal subunit. During the assembly of the SSU processome in the nucleolus, many ribosome biogenesis factors, an RNA chaperone and ribosomal proteins associate with the nascent pre-rRNA and work in concert to generate RNA folding, modifications, rearrangements and cleavage as well as targeted degradation of pre-ribosomal RNA by the RNA exosome.</text>
</comment>
<dbReference type="InterPro" id="IPR005554">
    <property type="entry name" value="NOL6/Upt22"/>
</dbReference>
<dbReference type="RefSeq" id="XP_002731732.1">
    <property type="nucleotide sequence ID" value="XM_002731686.2"/>
</dbReference>
<dbReference type="InterPro" id="IPR035082">
    <property type="entry name" value="Nrap_D1"/>
</dbReference>
<keyword evidence="4 7" id="KW-0694">RNA-binding</keyword>
<evidence type="ECO:0000313" key="14">
    <source>
        <dbReference type="Proteomes" id="UP000694865"/>
    </source>
</evidence>
<keyword evidence="14" id="KW-1185">Reference proteome</keyword>
<feature type="domain" description="Nrap protein" evidence="13">
    <location>
        <begin position="841"/>
        <end position="996"/>
    </location>
</feature>
<evidence type="ECO:0000259" key="13">
    <source>
        <dbReference type="Pfam" id="PF17406"/>
    </source>
</evidence>
<sequence length="1056" mass="120634">MKRPVQEDNRASSETSEDSDDGDQIEKGHVETVPPTKRSKLSKAELYKPPTNVELTTLKETSALYESSLFRMQISELIAEVTPKSKKNSSLEKVLHSLYGTLDKLPSGKQYDLTDQSWLPDGIEVPIIQEPCNGKGMFFFEKPAAVKVIGSYLLETCTKPNMHVDIVLQIPKVCLQRKDYLNFVYHRKRALYLACIAHQLKNVDYLENIKYSYMNGDYFKPILILKPSGKIGKSYVIRVHTCLPESFCKLSICHPDRNNVRVDWFTGRQGEPNTPTPHYNNSIAIDLFMEQHLRHLFSEMEDFTGMREGIVLLKVWLHQRQLNKGVGGFTGFIMSMLVSYLLSLKRLNKLMSSYQVLRNTLYFLANSDWTRRGISLCKHEDDEPITADYHKHYDVIFIDTSGYVNLCADVSRLAYLQVKHEAELSLKYMESISAVDSFQALFMTKVPFTRKFDHIFHVSKLSHLQSCCKQFDVEDSVSDHGGDFVTAVLPSIVEILEKGTGKRIKLFGMHQPPHKEWSVNEKPPHWKDLTHLTFGLLLDPEYSMRVLDMGPPADSQEAADFRQFWGNKAELRRFQDASICEAVVWPCMTMADKRLVCNQIIVHLLKLHAGIPPGCITYLGGHLDSLLRQPQDEKHKPAKKSRKELSGTGDEENLAVIHAFDSLNKKLRGLKDLPLSIASIQGTSPVFRYAQVFPPNVLHKPASRGLRLQGYIQCPLPHTPSQWVPVLKVICTMERSGKWPDDLLAIQRIKAAFHIRLSQMLHKEYKVVTAATDKFVDAFVDGFVFRIHVAYPREVVLLKQETTPQGLLQLRDTTQSLELEKETISLPKLTSALHSIHQSNPTFSGTVRLAKRWVSSHLLYSYLKEEAIELLVAHLFLNSAPFTVPGSPVVGFLRFLHLLANHDWINNPLIVNISDNYKAGDHDDILEKFKCDRSQHPAMFISTPLYKLSSPWTTPDPSTQVLQRLILLARESLQLLEQQMSDCYEQQQDYKQIFRPPVGVYDVIIHLKSKYLSKCDHAIDYVRGNVIEKSQKGEDNRKILPVVNFDPAEKYLQELQ</sequence>
<evidence type="ECO:0000256" key="5">
    <source>
        <dbReference type="ARBA" id="ARBA00023242"/>
    </source>
</evidence>
<protein>
    <recommendedName>
        <fullName evidence="3 7">Nucleolar protein 6</fullName>
    </recommendedName>
</protein>
<dbReference type="InterPro" id="IPR035367">
    <property type="entry name" value="Nrap_D2"/>
</dbReference>
<dbReference type="Pfam" id="PF17403">
    <property type="entry name" value="Nrap_D2"/>
    <property type="match status" value="1"/>
</dbReference>
<comment type="subcellular location">
    <subcellularLocation>
        <location evidence="1 7">Nucleus</location>
        <location evidence="1 7">Nucleolus</location>
    </subcellularLocation>
</comment>
<dbReference type="InterPro" id="IPR035369">
    <property type="entry name" value="Nrap_D4"/>
</dbReference>